<name>A0ABR1JXI0_9AGAR</name>
<feature type="region of interest" description="Disordered" evidence="1">
    <location>
        <begin position="121"/>
        <end position="140"/>
    </location>
</feature>
<dbReference type="EMBL" id="JBANRG010000003">
    <property type="protein sequence ID" value="KAK7469036.1"/>
    <property type="molecule type" value="Genomic_DNA"/>
</dbReference>
<dbReference type="Gene3D" id="3.40.50.1000">
    <property type="entry name" value="HAD superfamily/HAD-like"/>
    <property type="match status" value="1"/>
</dbReference>
<comment type="caution">
    <text evidence="2">The sequence shown here is derived from an EMBL/GenBank/DDBJ whole genome shotgun (WGS) entry which is preliminary data.</text>
</comment>
<evidence type="ECO:0008006" key="4">
    <source>
        <dbReference type="Google" id="ProtNLM"/>
    </source>
</evidence>
<gene>
    <name evidence="2" type="ORF">VKT23_003530</name>
</gene>
<dbReference type="NCBIfam" id="TIGR01509">
    <property type="entry name" value="HAD-SF-IA-v3"/>
    <property type="match status" value="1"/>
</dbReference>
<dbReference type="Pfam" id="PF00702">
    <property type="entry name" value="Hydrolase"/>
    <property type="match status" value="1"/>
</dbReference>
<dbReference type="Proteomes" id="UP001498398">
    <property type="component" value="Unassembled WGS sequence"/>
</dbReference>
<dbReference type="InterPro" id="IPR023214">
    <property type="entry name" value="HAD_sf"/>
</dbReference>
<accession>A0ABR1JXI0</accession>
<dbReference type="SFLD" id="SFLDS00003">
    <property type="entry name" value="Haloacid_Dehalogenase"/>
    <property type="match status" value="1"/>
</dbReference>
<evidence type="ECO:0000256" key="1">
    <source>
        <dbReference type="SAM" id="MobiDB-lite"/>
    </source>
</evidence>
<organism evidence="2 3">
    <name type="scientific">Marasmiellus scandens</name>
    <dbReference type="NCBI Taxonomy" id="2682957"/>
    <lineage>
        <taxon>Eukaryota</taxon>
        <taxon>Fungi</taxon>
        <taxon>Dikarya</taxon>
        <taxon>Basidiomycota</taxon>
        <taxon>Agaricomycotina</taxon>
        <taxon>Agaricomycetes</taxon>
        <taxon>Agaricomycetidae</taxon>
        <taxon>Agaricales</taxon>
        <taxon>Marasmiineae</taxon>
        <taxon>Omphalotaceae</taxon>
        <taxon>Marasmiellus</taxon>
    </lineage>
</organism>
<dbReference type="InterPro" id="IPR023198">
    <property type="entry name" value="PGP-like_dom2"/>
</dbReference>
<sequence length="327" mass="34745">MSTSQSFYADAVLFDMDGTLTDSIQAVEAAWGKVAKEIGQDPAKVIAATHGKRAIDNLAEFKPHIKAHEMDDEVAKFEESILYFADAYSLHGPGSSRGSAAGPLASGQMFLSALSSSVGTPSLTPDASSSSSRASSITASQTRRPSFISRLSERLMRISLEDETVEEDDNVINANELEAWQVEAASVDRSVRILPGVKKMIDSLPEGRYAVATSGAKTYAYGCMTRVGITPPPVTITADDKRLKAGKPAPDPFLLAAKCLGYDASKCVVFEDSPSGIRAGVASGATVIAVCTSHERSQIENCGAHYIVENMESVSCEFEGGKLKFTS</sequence>
<dbReference type="InterPro" id="IPR036412">
    <property type="entry name" value="HAD-like_sf"/>
</dbReference>
<proteinExistence type="predicted"/>
<dbReference type="InterPro" id="IPR006439">
    <property type="entry name" value="HAD-SF_hydro_IA"/>
</dbReference>
<dbReference type="Gene3D" id="1.10.150.240">
    <property type="entry name" value="Putative phosphatase, domain 2"/>
    <property type="match status" value="1"/>
</dbReference>
<dbReference type="SFLD" id="SFLDG01129">
    <property type="entry name" value="C1.5:_HAD__Beta-PGM__Phosphata"/>
    <property type="match status" value="1"/>
</dbReference>
<feature type="compositionally biased region" description="Low complexity" evidence="1">
    <location>
        <begin position="122"/>
        <end position="140"/>
    </location>
</feature>
<dbReference type="PANTHER" id="PTHR43481">
    <property type="entry name" value="FRUCTOSE-1-PHOSPHATE PHOSPHATASE"/>
    <property type="match status" value="1"/>
</dbReference>
<evidence type="ECO:0000313" key="3">
    <source>
        <dbReference type="Proteomes" id="UP001498398"/>
    </source>
</evidence>
<dbReference type="SUPFAM" id="SSF56784">
    <property type="entry name" value="HAD-like"/>
    <property type="match status" value="2"/>
</dbReference>
<protein>
    <recommendedName>
        <fullName evidence="4">HAD-like protein</fullName>
    </recommendedName>
</protein>
<reference evidence="2 3" key="1">
    <citation type="submission" date="2024-01" db="EMBL/GenBank/DDBJ databases">
        <title>A draft genome for the cacao thread blight pathogen Marasmiellus scandens.</title>
        <authorList>
            <person name="Baruah I.K."/>
            <person name="Leung J."/>
            <person name="Bukari Y."/>
            <person name="Amoako-Attah I."/>
            <person name="Meinhardt L.W."/>
            <person name="Bailey B.A."/>
            <person name="Cohen S.P."/>
        </authorList>
    </citation>
    <scope>NUCLEOTIDE SEQUENCE [LARGE SCALE GENOMIC DNA]</scope>
    <source>
        <strain evidence="2 3">GH-19</strain>
    </source>
</reference>
<evidence type="ECO:0000313" key="2">
    <source>
        <dbReference type="EMBL" id="KAK7469036.1"/>
    </source>
</evidence>
<dbReference type="PANTHER" id="PTHR43481:SF2">
    <property type="entry name" value="PHOSPHATASE"/>
    <property type="match status" value="1"/>
</dbReference>
<dbReference type="InterPro" id="IPR051806">
    <property type="entry name" value="HAD-like_SPP"/>
</dbReference>
<keyword evidence="3" id="KW-1185">Reference proteome</keyword>